<evidence type="ECO:0008006" key="3">
    <source>
        <dbReference type="Google" id="ProtNLM"/>
    </source>
</evidence>
<gene>
    <name evidence="1" type="ORF">FK529_05440</name>
</gene>
<reference evidence="1 2" key="1">
    <citation type="submission" date="2019-06" db="EMBL/GenBank/DDBJ databases">
        <title>Tsukamurella conjunctivitidis sp. nov., Tsukamurella assacharolytica sp. nov. and Tsukamurella sputae sp. nov. isolated from patients with conjunctivitis, bacteraemia (lymphoma) and respiratory infection (sputum) in Hong Kong.</title>
        <authorList>
            <person name="Teng J.L.L."/>
            <person name="Lee H.H."/>
            <person name="Fong J.Y.H."/>
            <person name="Fok K.M.N."/>
            <person name="Lau S.K.P."/>
            <person name="Woo P.C.Y."/>
        </authorList>
    </citation>
    <scope>NUCLEOTIDE SEQUENCE [LARGE SCALE GENOMIC DNA]</scope>
    <source>
        <strain evidence="1 2">HKU71</strain>
    </source>
</reference>
<dbReference type="OrthoDB" id="4762761at2"/>
<dbReference type="EMBL" id="VIGW01000002">
    <property type="protein sequence ID" value="TWS20771.1"/>
    <property type="molecule type" value="Genomic_DNA"/>
</dbReference>
<keyword evidence="2" id="KW-1185">Reference proteome</keyword>
<dbReference type="RefSeq" id="WP_146559990.1">
    <property type="nucleotide sequence ID" value="NZ_VIGW01000002.1"/>
</dbReference>
<sequence length="96" mass="11005">MPYTRTYKARLLVEPDTDLEQMRWLQRESFQRRAAADMLRIVDYTETEIPTDELNPAVAKDLPRPLEDYQCFEFIGVAEVDRDAVAALTAEAPADA</sequence>
<accession>A0A5C5RF86</accession>
<dbReference type="Proteomes" id="UP000317291">
    <property type="component" value="Unassembled WGS sequence"/>
</dbReference>
<organism evidence="1 2">
    <name type="scientific">Tsukamurella asaccharolytica</name>
    <dbReference type="NCBI Taxonomy" id="2592067"/>
    <lineage>
        <taxon>Bacteria</taxon>
        <taxon>Bacillati</taxon>
        <taxon>Actinomycetota</taxon>
        <taxon>Actinomycetes</taxon>
        <taxon>Mycobacteriales</taxon>
        <taxon>Tsukamurellaceae</taxon>
        <taxon>Tsukamurella</taxon>
    </lineage>
</organism>
<comment type="caution">
    <text evidence="1">The sequence shown here is derived from an EMBL/GenBank/DDBJ whole genome shotgun (WGS) entry which is preliminary data.</text>
</comment>
<name>A0A5C5RF86_9ACTN</name>
<evidence type="ECO:0000313" key="2">
    <source>
        <dbReference type="Proteomes" id="UP000317291"/>
    </source>
</evidence>
<evidence type="ECO:0000313" key="1">
    <source>
        <dbReference type="EMBL" id="TWS20771.1"/>
    </source>
</evidence>
<dbReference type="AlphaFoldDB" id="A0A5C5RF86"/>
<proteinExistence type="predicted"/>
<protein>
    <recommendedName>
        <fullName evidence="3">Minor tail protein</fullName>
    </recommendedName>
</protein>